<dbReference type="Pfam" id="PF03168">
    <property type="entry name" value="LEA_2"/>
    <property type="match status" value="1"/>
</dbReference>
<keyword evidence="1" id="KW-0472">Membrane</keyword>
<gene>
    <name evidence="3" type="ORF">CKAN_01744000</name>
</gene>
<keyword evidence="1" id="KW-0812">Transmembrane</keyword>
<accession>A0A3S3QRB7</accession>
<evidence type="ECO:0000256" key="1">
    <source>
        <dbReference type="SAM" id="Phobius"/>
    </source>
</evidence>
<feature type="transmembrane region" description="Helical" evidence="1">
    <location>
        <begin position="12"/>
        <end position="34"/>
    </location>
</feature>
<feature type="domain" description="Late embryogenesis abundant protein LEA-2 subgroup" evidence="2">
    <location>
        <begin position="69"/>
        <end position="159"/>
    </location>
</feature>
<keyword evidence="1" id="KW-1133">Transmembrane helix</keyword>
<proteinExistence type="predicted"/>
<keyword evidence="4" id="KW-1185">Reference proteome</keyword>
<dbReference type="PANTHER" id="PTHR31852">
    <property type="entry name" value="LATE EMBRYOGENESIS ABUNDANT (LEA) HYDROXYPROLINE-RICH GLYCOPROTEIN FAMILY"/>
    <property type="match status" value="1"/>
</dbReference>
<sequence>MSRASRCCKICCGVVTLVIIILLVVLIVLFTTILKPKQPKILAHDVIIQDIEYQALPAFKLNVSLGLVVTIKNPNYGSFKYKNGTASVCYHEEDIAAVQMEDGEIPARGTKDISNSVLVIADKLILNPSFLSDLLTGCFNFTSSSTIHGKASLFKIMKTHATAITDCNIFVCLNHTTDFTCYSKMKI</sequence>
<organism evidence="3 4">
    <name type="scientific">Cinnamomum micranthum f. kanehirae</name>
    <dbReference type="NCBI Taxonomy" id="337451"/>
    <lineage>
        <taxon>Eukaryota</taxon>
        <taxon>Viridiplantae</taxon>
        <taxon>Streptophyta</taxon>
        <taxon>Embryophyta</taxon>
        <taxon>Tracheophyta</taxon>
        <taxon>Spermatophyta</taxon>
        <taxon>Magnoliopsida</taxon>
        <taxon>Magnoliidae</taxon>
        <taxon>Laurales</taxon>
        <taxon>Lauraceae</taxon>
        <taxon>Cinnamomum</taxon>
    </lineage>
</organism>
<reference evidence="3 4" key="1">
    <citation type="journal article" date="2019" name="Nat. Plants">
        <title>Stout camphor tree genome fills gaps in understanding of flowering plant genome evolution.</title>
        <authorList>
            <person name="Chaw S.M."/>
            <person name="Liu Y.C."/>
            <person name="Wu Y.W."/>
            <person name="Wang H.Y."/>
            <person name="Lin C.I."/>
            <person name="Wu C.S."/>
            <person name="Ke H.M."/>
            <person name="Chang L.Y."/>
            <person name="Hsu C.Y."/>
            <person name="Yang H.T."/>
            <person name="Sudianto E."/>
            <person name="Hsu M.H."/>
            <person name="Wu K.P."/>
            <person name="Wang L.N."/>
            <person name="Leebens-Mack J.H."/>
            <person name="Tsai I.J."/>
        </authorList>
    </citation>
    <scope>NUCLEOTIDE SEQUENCE [LARGE SCALE GENOMIC DNA]</scope>
    <source>
        <strain evidence="4">cv. Chaw 1501</strain>
        <tissue evidence="3">Young leaves</tissue>
    </source>
</reference>
<evidence type="ECO:0000259" key="2">
    <source>
        <dbReference type="Pfam" id="PF03168"/>
    </source>
</evidence>
<evidence type="ECO:0000313" key="4">
    <source>
        <dbReference type="Proteomes" id="UP000283530"/>
    </source>
</evidence>
<dbReference type="Proteomes" id="UP000283530">
    <property type="component" value="Unassembled WGS sequence"/>
</dbReference>
<dbReference type="InterPro" id="IPR004864">
    <property type="entry name" value="LEA_2"/>
</dbReference>
<evidence type="ECO:0000313" key="3">
    <source>
        <dbReference type="EMBL" id="RWR88431.1"/>
    </source>
</evidence>
<dbReference type="AlphaFoldDB" id="A0A3S3QRB7"/>
<dbReference type="OrthoDB" id="1894389at2759"/>
<dbReference type="InterPro" id="IPR055301">
    <property type="entry name" value="Lea14-like_2"/>
</dbReference>
<dbReference type="EMBL" id="QPKB01000007">
    <property type="protein sequence ID" value="RWR88431.1"/>
    <property type="molecule type" value="Genomic_DNA"/>
</dbReference>
<comment type="caution">
    <text evidence="3">The sequence shown here is derived from an EMBL/GenBank/DDBJ whole genome shotgun (WGS) entry which is preliminary data.</text>
</comment>
<protein>
    <submittedName>
        <fullName evidence="3">Late embryogenesis abundant-like protein</fullName>
    </submittedName>
</protein>
<name>A0A3S3QRB7_9MAGN</name>